<gene>
    <name evidence="2" type="ORF">K1Y72_09570</name>
</gene>
<dbReference type="NCBIfam" id="TIGR02391">
    <property type="entry name" value="hypoth_ymh"/>
    <property type="match status" value="1"/>
</dbReference>
<dbReference type="EMBL" id="JAIBOA010000005">
    <property type="protein sequence ID" value="MBW8482613.1"/>
    <property type="molecule type" value="Genomic_DNA"/>
</dbReference>
<proteinExistence type="predicted"/>
<comment type="caution">
    <text evidence="2">The sequence shown here is derived from an EMBL/GenBank/DDBJ whole genome shotgun (WGS) entry which is preliminary data.</text>
</comment>
<name>A0ABS7FQD4_9ACTN</name>
<sequence length="236" mass="26634">MNNQSWELSPEEVLTLPLDELALHVLRDAKINGEWNWGNWLISAKQGYGRRPDVLGALSEAWGWLQTHGLIAWNPGQSAQQAFVISRRGEQLLNLGLTWLRAVQRLDIEMLPVLEQKVRPQFMRGDFEIAAFTAMREVEVQVRQRAGFGNDQYGVRLMQLAFAADPPGPLSHTDVEKSERVATMELFKGAIGVFKNPPSHRQVDFDDPTEAAEIILFADLLLRLLDKTPDHSSNTP</sequence>
<protein>
    <submittedName>
        <fullName evidence="2">TIGR02391 family protein</fullName>
    </submittedName>
</protein>
<organism evidence="2 3">
    <name type="scientific">Actinomadura parmotrematis</name>
    <dbReference type="NCBI Taxonomy" id="2864039"/>
    <lineage>
        <taxon>Bacteria</taxon>
        <taxon>Bacillati</taxon>
        <taxon>Actinomycetota</taxon>
        <taxon>Actinomycetes</taxon>
        <taxon>Streptosporangiales</taxon>
        <taxon>Thermomonosporaceae</taxon>
        <taxon>Actinomadura</taxon>
    </lineage>
</organism>
<feature type="domain" description="Conserved hypothetical protein CHP02391" evidence="1">
    <location>
        <begin position="112"/>
        <end position="225"/>
    </location>
</feature>
<dbReference type="Pfam" id="PF09509">
    <property type="entry name" value="Hypoth_Ymh"/>
    <property type="match status" value="1"/>
</dbReference>
<evidence type="ECO:0000313" key="3">
    <source>
        <dbReference type="Proteomes" id="UP000774570"/>
    </source>
</evidence>
<evidence type="ECO:0000259" key="1">
    <source>
        <dbReference type="Pfam" id="PF09509"/>
    </source>
</evidence>
<reference evidence="2 3" key="1">
    <citation type="submission" date="2021-07" db="EMBL/GenBank/DDBJ databases">
        <title>Actinomadura sp. PM05-2 isolated from lichen.</title>
        <authorList>
            <person name="Somphong A."/>
            <person name="Phongsopitanun W."/>
            <person name="Tanasupawat S."/>
            <person name="Peongsungnone V."/>
        </authorList>
    </citation>
    <scope>NUCLEOTIDE SEQUENCE [LARGE SCALE GENOMIC DNA]</scope>
    <source>
        <strain evidence="2 3">PM05-2</strain>
    </source>
</reference>
<dbReference type="Proteomes" id="UP000774570">
    <property type="component" value="Unassembled WGS sequence"/>
</dbReference>
<dbReference type="RefSeq" id="WP_220165276.1">
    <property type="nucleotide sequence ID" value="NZ_JAIBOA010000005.1"/>
</dbReference>
<evidence type="ECO:0000313" key="2">
    <source>
        <dbReference type="EMBL" id="MBW8482613.1"/>
    </source>
</evidence>
<keyword evidence="3" id="KW-1185">Reference proteome</keyword>
<dbReference type="InterPro" id="IPR012654">
    <property type="entry name" value="CHP02391"/>
</dbReference>
<accession>A0ABS7FQD4</accession>